<evidence type="ECO:0000256" key="1">
    <source>
        <dbReference type="SAM" id="MobiDB-lite"/>
    </source>
</evidence>
<protein>
    <submittedName>
        <fullName evidence="2">Uncharacterized protein</fullName>
    </submittedName>
</protein>
<reference evidence="2" key="2">
    <citation type="submission" date="2020-07" db="EMBL/GenBank/DDBJ databases">
        <authorList>
            <person name="Vera ALvarez R."/>
            <person name="Arias-Moreno D.M."/>
            <person name="Jimenez-Jacinto V."/>
            <person name="Jimenez-Bremont J.F."/>
            <person name="Swaminathan K."/>
            <person name="Moose S.P."/>
            <person name="Guerrero-Gonzalez M.L."/>
            <person name="Marino-Ramirez L."/>
            <person name="Landsman D."/>
            <person name="Rodriguez-Kessler M."/>
            <person name="Delgado-Sanchez P."/>
        </authorList>
    </citation>
    <scope>NUCLEOTIDE SEQUENCE</scope>
    <source>
        <tissue evidence="2">Cladode</tissue>
    </source>
</reference>
<dbReference type="EMBL" id="GISG01171934">
    <property type="protein sequence ID" value="MBA4651879.1"/>
    <property type="molecule type" value="Transcribed_RNA"/>
</dbReference>
<accession>A0A7C8ZUG1</accession>
<reference evidence="2" key="1">
    <citation type="journal article" date="2013" name="J. Plant Res.">
        <title>Effect of fungi and light on seed germination of three Opuntia species from semiarid lands of central Mexico.</title>
        <authorList>
            <person name="Delgado-Sanchez P."/>
            <person name="Jimenez-Bremont J.F."/>
            <person name="Guerrero-Gonzalez Mde L."/>
            <person name="Flores J."/>
        </authorList>
    </citation>
    <scope>NUCLEOTIDE SEQUENCE</scope>
    <source>
        <tissue evidence="2">Cladode</tissue>
    </source>
</reference>
<dbReference type="AlphaFoldDB" id="A0A7C8ZUG1"/>
<proteinExistence type="predicted"/>
<feature type="region of interest" description="Disordered" evidence="1">
    <location>
        <begin position="1"/>
        <end position="46"/>
    </location>
</feature>
<organism evidence="2">
    <name type="scientific">Opuntia streptacantha</name>
    <name type="common">Prickly pear cactus</name>
    <name type="synonym">Opuntia cardona</name>
    <dbReference type="NCBI Taxonomy" id="393608"/>
    <lineage>
        <taxon>Eukaryota</taxon>
        <taxon>Viridiplantae</taxon>
        <taxon>Streptophyta</taxon>
        <taxon>Embryophyta</taxon>
        <taxon>Tracheophyta</taxon>
        <taxon>Spermatophyta</taxon>
        <taxon>Magnoliopsida</taxon>
        <taxon>eudicotyledons</taxon>
        <taxon>Gunneridae</taxon>
        <taxon>Pentapetalae</taxon>
        <taxon>Caryophyllales</taxon>
        <taxon>Cactineae</taxon>
        <taxon>Cactaceae</taxon>
        <taxon>Opuntioideae</taxon>
        <taxon>Opuntia</taxon>
    </lineage>
</organism>
<feature type="compositionally biased region" description="Polar residues" evidence="1">
    <location>
        <begin position="8"/>
        <end position="20"/>
    </location>
</feature>
<evidence type="ECO:0000313" key="2">
    <source>
        <dbReference type="EMBL" id="MBA4651879.1"/>
    </source>
</evidence>
<name>A0A7C8ZUG1_OPUST</name>
<sequence length="130" mass="14371">MVSIRGGKNSNRTNRASKPSKSAAPVQPKRRSDRLAAAWGRGHASTGSRHLFISLTAPRTPATTLAPTTPLRSALYNHNPSTANPQRQNRPLPLVRLHHPHRLSLHLAPLTRFQEKHIATILLSQNHATR</sequence>